<protein>
    <recommendedName>
        <fullName evidence="1">HAT C-terminal dimerisation domain-containing protein</fullName>
    </recommendedName>
</protein>
<evidence type="ECO:0000313" key="3">
    <source>
        <dbReference type="Proteomes" id="UP001157418"/>
    </source>
</evidence>
<dbReference type="Proteomes" id="UP001157418">
    <property type="component" value="Unassembled WGS sequence"/>
</dbReference>
<dbReference type="InterPro" id="IPR012337">
    <property type="entry name" value="RNaseH-like_sf"/>
</dbReference>
<gene>
    <name evidence="2" type="ORF">LVIROSA_LOCUS23325</name>
</gene>
<dbReference type="EMBL" id="CAKMRJ010004445">
    <property type="protein sequence ID" value="CAH1436980.1"/>
    <property type="molecule type" value="Genomic_DNA"/>
</dbReference>
<dbReference type="SUPFAM" id="SSF53098">
    <property type="entry name" value="Ribonuclease H-like"/>
    <property type="match status" value="1"/>
</dbReference>
<dbReference type="PANTHER" id="PTHR23272:SF184">
    <property type="entry name" value="OS03G0311250 PROTEIN"/>
    <property type="match status" value="1"/>
</dbReference>
<name>A0AAU9NGU1_9ASTR</name>
<organism evidence="2 3">
    <name type="scientific">Lactuca virosa</name>
    <dbReference type="NCBI Taxonomy" id="75947"/>
    <lineage>
        <taxon>Eukaryota</taxon>
        <taxon>Viridiplantae</taxon>
        <taxon>Streptophyta</taxon>
        <taxon>Embryophyta</taxon>
        <taxon>Tracheophyta</taxon>
        <taxon>Spermatophyta</taxon>
        <taxon>Magnoliopsida</taxon>
        <taxon>eudicotyledons</taxon>
        <taxon>Gunneridae</taxon>
        <taxon>Pentapetalae</taxon>
        <taxon>asterids</taxon>
        <taxon>campanulids</taxon>
        <taxon>Asterales</taxon>
        <taxon>Asteraceae</taxon>
        <taxon>Cichorioideae</taxon>
        <taxon>Cichorieae</taxon>
        <taxon>Lactucinae</taxon>
        <taxon>Lactuca</taxon>
    </lineage>
</organism>
<keyword evidence="3" id="KW-1185">Reference proteome</keyword>
<reference evidence="2 3" key="1">
    <citation type="submission" date="2022-01" db="EMBL/GenBank/DDBJ databases">
        <authorList>
            <person name="Xiong W."/>
            <person name="Schranz E."/>
        </authorList>
    </citation>
    <scope>NUCLEOTIDE SEQUENCE [LARGE SCALE GENOMIC DNA]</scope>
</reference>
<evidence type="ECO:0000259" key="1">
    <source>
        <dbReference type="Pfam" id="PF05699"/>
    </source>
</evidence>
<feature type="domain" description="HAT C-terminal dimerisation" evidence="1">
    <location>
        <begin position="2"/>
        <end position="73"/>
    </location>
</feature>
<dbReference type="AlphaFoldDB" id="A0AAU9NGU1"/>
<comment type="caution">
    <text evidence="2">The sequence shown here is derived from an EMBL/GenBank/DDBJ whole genome shotgun (WGS) entry which is preliminary data.</text>
</comment>
<dbReference type="PANTHER" id="PTHR23272">
    <property type="entry name" value="BED FINGER-RELATED"/>
    <property type="match status" value="1"/>
</dbReference>
<sequence>MPRTTKINILEYWRRHRVRYPDLTTMARDILIILVSIVASESAFSVGGKVLDQHRSSLKSDVTEEIICTKYWLFGEANYNVGDVVNEVVILDINEEPNPVKSSTSCMVNTVNS</sequence>
<dbReference type="Pfam" id="PF05699">
    <property type="entry name" value="Dimer_Tnp_hAT"/>
    <property type="match status" value="1"/>
</dbReference>
<dbReference type="InterPro" id="IPR008906">
    <property type="entry name" value="HATC_C_dom"/>
</dbReference>
<dbReference type="GO" id="GO:0046983">
    <property type="term" value="F:protein dimerization activity"/>
    <property type="evidence" value="ECO:0007669"/>
    <property type="project" value="InterPro"/>
</dbReference>
<evidence type="ECO:0000313" key="2">
    <source>
        <dbReference type="EMBL" id="CAH1436980.1"/>
    </source>
</evidence>
<proteinExistence type="predicted"/>
<accession>A0AAU9NGU1</accession>